<dbReference type="AlphaFoldDB" id="A0A4V1M6E0"/>
<dbReference type="Proteomes" id="UP000290218">
    <property type="component" value="Unassembled WGS sequence"/>
</dbReference>
<comment type="caution">
    <text evidence="3">The sequence shown here is derived from an EMBL/GenBank/DDBJ whole genome shotgun (WGS) entry which is preliminary data.</text>
</comment>
<name>A0A4V1M6E0_9BACT</name>
<dbReference type="RefSeq" id="WP_129046435.1">
    <property type="nucleotide sequence ID" value="NZ_SDHX01000001.1"/>
</dbReference>
<gene>
    <name evidence="3" type="ORF">ESB00_03985</name>
</gene>
<feature type="chain" id="PRO_5020475687" evidence="2">
    <location>
        <begin position="30"/>
        <end position="159"/>
    </location>
</feature>
<evidence type="ECO:0000256" key="1">
    <source>
        <dbReference type="SAM" id="MobiDB-lite"/>
    </source>
</evidence>
<feature type="compositionally biased region" description="Gly residues" evidence="1">
    <location>
        <begin position="145"/>
        <end position="159"/>
    </location>
</feature>
<protein>
    <submittedName>
        <fullName evidence="3">Uncharacterized protein</fullName>
    </submittedName>
</protein>
<sequence>MNTSFSSMLRVFRQAIGGAALLLASAAFAQIQGAVWHSKTAGPAGQLMAFFPKPNTVSGSPELLVVPLLGPRRQLLADGRLRVWVGRSDGTSLPGVTVTLRVPETGNVLVSDGARVTNVTVQANEHGIAEVRIAAPDVPPISTGDGDGGEGGGGEVPVP</sequence>
<accession>A0A4V1M6E0</accession>
<evidence type="ECO:0000256" key="2">
    <source>
        <dbReference type="SAM" id="SignalP"/>
    </source>
</evidence>
<evidence type="ECO:0000313" key="4">
    <source>
        <dbReference type="Proteomes" id="UP000290218"/>
    </source>
</evidence>
<keyword evidence="2" id="KW-0732">Signal</keyword>
<proteinExistence type="predicted"/>
<evidence type="ECO:0000313" key="3">
    <source>
        <dbReference type="EMBL" id="RXK55069.1"/>
    </source>
</evidence>
<organism evidence="3 4">
    <name type="scientific">Oleiharenicola lentus</name>
    <dbReference type="NCBI Taxonomy" id="2508720"/>
    <lineage>
        <taxon>Bacteria</taxon>
        <taxon>Pseudomonadati</taxon>
        <taxon>Verrucomicrobiota</taxon>
        <taxon>Opitutia</taxon>
        <taxon>Opitutales</taxon>
        <taxon>Opitutaceae</taxon>
        <taxon>Oleiharenicola</taxon>
    </lineage>
</organism>
<keyword evidence="4" id="KW-1185">Reference proteome</keyword>
<reference evidence="3 4" key="1">
    <citation type="submission" date="2019-01" db="EMBL/GenBank/DDBJ databases">
        <title>Lacunisphaera sp. strain TWA-58.</title>
        <authorList>
            <person name="Chen W.-M."/>
        </authorList>
    </citation>
    <scope>NUCLEOTIDE SEQUENCE [LARGE SCALE GENOMIC DNA]</scope>
    <source>
        <strain evidence="3 4">TWA-58</strain>
    </source>
</reference>
<feature type="signal peptide" evidence="2">
    <location>
        <begin position="1"/>
        <end position="29"/>
    </location>
</feature>
<dbReference type="EMBL" id="SDHX01000001">
    <property type="protein sequence ID" value="RXK55069.1"/>
    <property type="molecule type" value="Genomic_DNA"/>
</dbReference>
<feature type="region of interest" description="Disordered" evidence="1">
    <location>
        <begin position="137"/>
        <end position="159"/>
    </location>
</feature>